<evidence type="ECO:0000259" key="2">
    <source>
        <dbReference type="Pfam" id="PF19190"/>
    </source>
</evidence>
<reference evidence="3 5" key="1">
    <citation type="submission" date="2015-02" db="EMBL/GenBank/DDBJ databases">
        <authorList>
            <person name="Chooi Y.-H."/>
        </authorList>
    </citation>
    <scope>NUCLEOTIDE SEQUENCE [LARGE SCALE GENOMIC DNA]</scope>
    <source>
        <strain evidence="3">E3</strain>
    </source>
</reference>
<dbReference type="EMBL" id="CDSF01000112">
    <property type="protein sequence ID" value="CEP01493.1"/>
    <property type="molecule type" value="Genomic_DNA"/>
</dbReference>
<evidence type="ECO:0000313" key="6">
    <source>
        <dbReference type="Proteomes" id="UP000290189"/>
    </source>
</evidence>
<reference evidence="4 6" key="2">
    <citation type="submission" date="2018-03" db="EMBL/GenBank/DDBJ databases">
        <authorList>
            <person name="Fogelqvist J."/>
        </authorList>
    </citation>
    <scope>NUCLEOTIDE SEQUENCE [LARGE SCALE GENOMIC DNA]</scope>
</reference>
<dbReference type="Proteomes" id="UP000039324">
    <property type="component" value="Unassembled WGS sequence"/>
</dbReference>
<feature type="transmembrane region" description="Helical" evidence="1">
    <location>
        <begin position="131"/>
        <end position="164"/>
    </location>
</feature>
<dbReference type="Pfam" id="PF19190">
    <property type="entry name" value="BACON_2"/>
    <property type="match status" value="1"/>
</dbReference>
<keyword evidence="1" id="KW-1133">Transmembrane helix</keyword>
<feature type="domain" description="BACON" evidence="2">
    <location>
        <begin position="12"/>
        <end position="79"/>
    </location>
</feature>
<sequence length="167" mass="17485">MTVSGDVVPVLVEPKELRLQQDSAGVWTGSVRVTNPYLHELSFAVKTNVPEWVSVSPRTGSVPSLSSLTLQAKCSQMVEDGAAKLLVEAKNDMLHKSGQTVVPVMTVPVAESAAPTAKPPGDLGPAKRWAIALASVAVLSSGLLSSPFLSVWIAFLIGAFAAIVNQP</sequence>
<evidence type="ECO:0000313" key="4">
    <source>
        <dbReference type="EMBL" id="SPQ93226.1"/>
    </source>
</evidence>
<protein>
    <recommendedName>
        <fullName evidence="2">BACON domain-containing protein</fullName>
    </recommendedName>
</protein>
<geneLocation type="mitochondrion" evidence="4"/>
<dbReference type="InterPro" id="IPR013783">
    <property type="entry name" value="Ig-like_fold"/>
</dbReference>
<evidence type="ECO:0000313" key="3">
    <source>
        <dbReference type="EMBL" id="CEP01493.1"/>
    </source>
</evidence>
<dbReference type="InterPro" id="IPR008962">
    <property type="entry name" value="PapD-like_sf"/>
</dbReference>
<proteinExistence type="predicted"/>
<keyword evidence="1" id="KW-0472">Membrane</keyword>
<name>A0A0G4J1H2_PLABS</name>
<accession>A0A0G4J1H2</accession>
<evidence type="ECO:0000313" key="5">
    <source>
        <dbReference type="Proteomes" id="UP000039324"/>
    </source>
</evidence>
<dbReference type="InterPro" id="IPR024361">
    <property type="entry name" value="BACON"/>
</dbReference>
<keyword evidence="4" id="KW-0496">Mitochondrion</keyword>
<dbReference type="AlphaFoldDB" id="A0A0G4J1H2"/>
<dbReference type="Gene3D" id="2.60.40.10">
    <property type="entry name" value="Immunoglobulins"/>
    <property type="match status" value="1"/>
</dbReference>
<keyword evidence="1" id="KW-0812">Transmembrane</keyword>
<gene>
    <name evidence="3" type="ORF">PBRA_002099</name>
    <name evidence="4" type="ORF">PLBR_LOCUS441</name>
</gene>
<evidence type="ECO:0000256" key="1">
    <source>
        <dbReference type="SAM" id="Phobius"/>
    </source>
</evidence>
<organism evidence="3 5">
    <name type="scientific">Plasmodiophora brassicae</name>
    <name type="common">Clubroot disease agent</name>
    <dbReference type="NCBI Taxonomy" id="37360"/>
    <lineage>
        <taxon>Eukaryota</taxon>
        <taxon>Sar</taxon>
        <taxon>Rhizaria</taxon>
        <taxon>Endomyxa</taxon>
        <taxon>Phytomyxea</taxon>
        <taxon>Plasmodiophorida</taxon>
        <taxon>Plasmodiophoridae</taxon>
        <taxon>Plasmodiophora</taxon>
    </lineage>
</organism>
<dbReference type="SUPFAM" id="SSF49354">
    <property type="entry name" value="PapD-like"/>
    <property type="match status" value="1"/>
</dbReference>
<keyword evidence="5" id="KW-1185">Reference proteome</keyword>
<dbReference type="EMBL" id="OVEO01000001">
    <property type="protein sequence ID" value="SPQ93226.1"/>
    <property type="molecule type" value="Genomic_DNA"/>
</dbReference>
<dbReference type="Proteomes" id="UP000290189">
    <property type="component" value="Unassembled WGS sequence"/>
</dbReference>